<dbReference type="RefSeq" id="WP_353929487.1">
    <property type="nucleotide sequence ID" value="NZ_CP150886.1"/>
</dbReference>
<protein>
    <submittedName>
        <fullName evidence="2">Uncharacterized protein</fullName>
    </submittedName>
</protein>
<gene>
    <name evidence="2" type="ORF">WJM97_14335</name>
</gene>
<reference evidence="2 3" key="1">
    <citation type="submission" date="2024-04" db="EMBL/GenBank/DDBJ databases">
        <title>Okeanomitos corallinicola gen. &amp; sp. nov. (Nostocales, Cyanobacteria), a new toxic marine heterocyst-forming cyanobacterium from a coral reef.</title>
        <authorList>
            <person name="Li H."/>
            <person name="Li R."/>
            <person name="Kang J."/>
            <person name="Hii K.S."/>
            <person name="Mohamed H.F."/>
            <person name="Xu X."/>
            <person name="Luo Z."/>
        </authorList>
    </citation>
    <scope>NUCLEOTIDE SEQUENCE [LARGE SCALE GENOMIC DNA]</scope>
    <source>
        <strain evidence="2 3">TIOX110</strain>
    </source>
</reference>
<name>A0ABZ2UQZ2_9CYAN</name>
<feature type="region of interest" description="Disordered" evidence="1">
    <location>
        <begin position="33"/>
        <end position="54"/>
    </location>
</feature>
<evidence type="ECO:0000313" key="2">
    <source>
        <dbReference type="EMBL" id="WZB86573.1"/>
    </source>
</evidence>
<evidence type="ECO:0000256" key="1">
    <source>
        <dbReference type="SAM" id="MobiDB-lite"/>
    </source>
</evidence>
<evidence type="ECO:0000313" key="3">
    <source>
        <dbReference type="Proteomes" id="UP001483337"/>
    </source>
</evidence>
<organism evidence="2 3">
    <name type="scientific">Okeanomitos corallinicola TIOX110</name>
    <dbReference type="NCBI Taxonomy" id="3133117"/>
    <lineage>
        <taxon>Bacteria</taxon>
        <taxon>Bacillati</taxon>
        <taxon>Cyanobacteriota</taxon>
        <taxon>Cyanophyceae</taxon>
        <taxon>Nostocales</taxon>
        <taxon>Aphanizomenonaceae</taxon>
        <taxon>Okeanomitos</taxon>
    </lineage>
</organism>
<dbReference type="Proteomes" id="UP001483337">
    <property type="component" value="Chromosome"/>
</dbReference>
<sequence length="54" mass="5679">MLDEIIPSGLISCSWGIKTPDAGLNHLAVGSRSGHSFMSVRSQMTGDSKEDGSD</sequence>
<dbReference type="EMBL" id="CP150886">
    <property type="protein sequence ID" value="WZB86573.1"/>
    <property type="molecule type" value="Genomic_DNA"/>
</dbReference>
<accession>A0ABZ2UQZ2</accession>
<keyword evidence="3" id="KW-1185">Reference proteome</keyword>
<proteinExistence type="predicted"/>
<feature type="compositionally biased region" description="Polar residues" evidence="1">
    <location>
        <begin position="33"/>
        <end position="46"/>
    </location>
</feature>